<dbReference type="Pfam" id="PF02597">
    <property type="entry name" value="ThiS"/>
    <property type="match status" value="1"/>
</dbReference>
<dbReference type="InterPro" id="IPR012675">
    <property type="entry name" value="Beta-grasp_dom_sf"/>
</dbReference>
<dbReference type="RefSeq" id="WP_270039486.1">
    <property type="nucleotide sequence ID" value="NZ_JAPDOD010000006.1"/>
</dbReference>
<protein>
    <submittedName>
        <fullName evidence="1">MoaD/ThiS family protein</fullName>
    </submittedName>
</protein>
<proteinExistence type="predicted"/>
<comment type="caution">
    <text evidence="1">The sequence shown here is derived from an EMBL/GenBank/DDBJ whole genome shotgun (WGS) entry which is preliminary data.</text>
</comment>
<dbReference type="AlphaFoldDB" id="A0A9X3MVB8"/>
<dbReference type="InterPro" id="IPR003749">
    <property type="entry name" value="ThiS/MoaD-like"/>
</dbReference>
<evidence type="ECO:0000313" key="1">
    <source>
        <dbReference type="EMBL" id="MDA0160568.1"/>
    </source>
</evidence>
<dbReference type="SUPFAM" id="SSF54285">
    <property type="entry name" value="MoaD/ThiS"/>
    <property type="match status" value="1"/>
</dbReference>
<evidence type="ECO:0000313" key="2">
    <source>
        <dbReference type="Proteomes" id="UP001149140"/>
    </source>
</evidence>
<reference evidence="1" key="1">
    <citation type="submission" date="2022-10" db="EMBL/GenBank/DDBJ databases">
        <title>The WGS of Solirubrobacter ginsenosidimutans DSM 21036.</title>
        <authorList>
            <person name="Jiang Z."/>
        </authorList>
    </citation>
    <scope>NUCLEOTIDE SEQUENCE</scope>
    <source>
        <strain evidence="1">DSM 21036</strain>
    </source>
</reference>
<dbReference type="Gene3D" id="3.10.20.30">
    <property type="match status" value="1"/>
</dbReference>
<gene>
    <name evidence="1" type="ORF">OM076_09855</name>
</gene>
<dbReference type="InterPro" id="IPR016155">
    <property type="entry name" value="Mopterin_synth/thiamin_S_b"/>
</dbReference>
<organism evidence="1 2">
    <name type="scientific">Solirubrobacter ginsenosidimutans</name>
    <dbReference type="NCBI Taxonomy" id="490573"/>
    <lineage>
        <taxon>Bacteria</taxon>
        <taxon>Bacillati</taxon>
        <taxon>Actinomycetota</taxon>
        <taxon>Thermoleophilia</taxon>
        <taxon>Solirubrobacterales</taxon>
        <taxon>Solirubrobacteraceae</taxon>
        <taxon>Solirubrobacter</taxon>
    </lineage>
</organism>
<dbReference type="Proteomes" id="UP001149140">
    <property type="component" value="Unassembled WGS sequence"/>
</dbReference>
<dbReference type="EMBL" id="JAPDOD010000006">
    <property type="protein sequence ID" value="MDA0160568.1"/>
    <property type="molecule type" value="Genomic_DNA"/>
</dbReference>
<accession>A0A9X3MVB8</accession>
<name>A0A9X3MVB8_9ACTN</name>
<keyword evidence="2" id="KW-1185">Reference proteome</keyword>
<sequence length="78" mass="8118">MTIRVRLGAGLSAAPFKTVEVPEGATVDALFTRLADDEPDLASTLRSVLPIVAGEHVTRDHVLADGQEVALLIPISGG</sequence>